<dbReference type="eggNOG" id="COG1030">
    <property type="taxonomic scope" value="Bacteria"/>
</dbReference>
<dbReference type="KEGG" id="cmp:Cha6605_3911"/>
<keyword evidence="1" id="KW-0812">Transmembrane</keyword>
<proteinExistence type="predicted"/>
<gene>
    <name evidence="2" type="ORF">Cha6605_3911</name>
</gene>
<dbReference type="AlphaFoldDB" id="K9UIF1"/>
<keyword evidence="3" id="KW-1185">Reference proteome</keyword>
<feature type="transmembrane region" description="Helical" evidence="1">
    <location>
        <begin position="213"/>
        <end position="230"/>
    </location>
</feature>
<dbReference type="PANTHER" id="PTHR33802">
    <property type="entry name" value="SI:CH211-161H7.5-RELATED"/>
    <property type="match status" value="1"/>
</dbReference>
<evidence type="ECO:0000313" key="2">
    <source>
        <dbReference type="EMBL" id="AFY94877.1"/>
    </source>
</evidence>
<accession>K9UIF1</accession>
<dbReference type="OrthoDB" id="5189031at2"/>
<sequence>MKLSNRNSDADLWRQLITAVAILGSIFVNTLSNIFPPGGANIGELANTIFADVRVTPANYAFSIWGMIYLGLVAFGIYQFQSTERYNPRLQRCGYLLAIACACQCVWIYLFLARQFPLSILAMLGILLSLIGMYDRLGIGRERVAKLEQWFLRIPISIYLSWISAATIVNIASTLYSINGNNWLLSPSIWTVIMMLISAAIAFVAFTQRQDTAYLLVTVWTLVGIGIRQISDPLIVLTGLILAIALIVVGWNSISKPFIQAR</sequence>
<dbReference type="STRING" id="1173020.Cha6605_3911"/>
<keyword evidence="1" id="KW-1133">Transmembrane helix</keyword>
<dbReference type="InterPro" id="IPR038330">
    <property type="entry name" value="TspO/MBR-related_sf"/>
</dbReference>
<feature type="transmembrane region" description="Helical" evidence="1">
    <location>
        <begin position="158"/>
        <end position="178"/>
    </location>
</feature>
<evidence type="ECO:0000256" key="1">
    <source>
        <dbReference type="SAM" id="Phobius"/>
    </source>
</evidence>
<feature type="transmembrane region" description="Helical" evidence="1">
    <location>
        <begin position="236"/>
        <end position="254"/>
    </location>
</feature>
<dbReference type="Proteomes" id="UP000010366">
    <property type="component" value="Chromosome"/>
</dbReference>
<feature type="transmembrane region" description="Helical" evidence="1">
    <location>
        <begin position="118"/>
        <end position="137"/>
    </location>
</feature>
<feature type="transmembrane region" description="Helical" evidence="1">
    <location>
        <begin position="93"/>
        <end position="112"/>
    </location>
</feature>
<feature type="transmembrane region" description="Helical" evidence="1">
    <location>
        <begin position="184"/>
        <end position="206"/>
    </location>
</feature>
<dbReference type="PATRIC" id="fig|1173020.3.peg.4477"/>
<dbReference type="PANTHER" id="PTHR33802:SF1">
    <property type="entry name" value="XK-RELATED PROTEIN"/>
    <property type="match status" value="1"/>
</dbReference>
<dbReference type="RefSeq" id="WP_015160991.1">
    <property type="nucleotide sequence ID" value="NC_019697.1"/>
</dbReference>
<evidence type="ECO:0008006" key="4">
    <source>
        <dbReference type="Google" id="ProtNLM"/>
    </source>
</evidence>
<evidence type="ECO:0000313" key="3">
    <source>
        <dbReference type="Proteomes" id="UP000010366"/>
    </source>
</evidence>
<protein>
    <recommendedName>
        <fullName evidence="4">Tryptophan-rich sensory protein</fullName>
    </recommendedName>
</protein>
<feature type="transmembrane region" description="Helical" evidence="1">
    <location>
        <begin position="60"/>
        <end position="81"/>
    </location>
</feature>
<feature type="transmembrane region" description="Helical" evidence="1">
    <location>
        <begin position="12"/>
        <end position="35"/>
    </location>
</feature>
<dbReference type="Gene3D" id="1.20.1260.100">
    <property type="entry name" value="TspO/MBR protein"/>
    <property type="match status" value="1"/>
</dbReference>
<name>K9UIF1_CHAP6</name>
<organism evidence="2 3">
    <name type="scientific">Chamaesiphon minutus (strain ATCC 27169 / PCC 6605)</name>
    <dbReference type="NCBI Taxonomy" id="1173020"/>
    <lineage>
        <taxon>Bacteria</taxon>
        <taxon>Bacillati</taxon>
        <taxon>Cyanobacteriota</taxon>
        <taxon>Cyanophyceae</taxon>
        <taxon>Gomontiellales</taxon>
        <taxon>Chamaesiphonaceae</taxon>
        <taxon>Chamaesiphon</taxon>
    </lineage>
</organism>
<dbReference type="EMBL" id="CP003600">
    <property type="protein sequence ID" value="AFY94877.1"/>
    <property type="molecule type" value="Genomic_DNA"/>
</dbReference>
<dbReference type="HOGENOM" id="CLU_067293_1_0_3"/>
<keyword evidence="1" id="KW-0472">Membrane</keyword>
<reference evidence="2 3" key="1">
    <citation type="submission" date="2012-05" db="EMBL/GenBank/DDBJ databases">
        <title>Finished chromosome of genome of Chamaesiphon sp. PCC 6605.</title>
        <authorList>
            <consortium name="US DOE Joint Genome Institute"/>
            <person name="Gugger M."/>
            <person name="Coursin T."/>
            <person name="Rippka R."/>
            <person name="Tandeau De Marsac N."/>
            <person name="Huntemann M."/>
            <person name="Wei C.-L."/>
            <person name="Han J."/>
            <person name="Detter J.C."/>
            <person name="Han C."/>
            <person name="Tapia R."/>
            <person name="Chen A."/>
            <person name="Kyrpides N."/>
            <person name="Mavromatis K."/>
            <person name="Markowitz V."/>
            <person name="Szeto E."/>
            <person name="Ivanova N."/>
            <person name="Pagani I."/>
            <person name="Pati A."/>
            <person name="Goodwin L."/>
            <person name="Nordberg H.P."/>
            <person name="Cantor M.N."/>
            <person name="Hua S.X."/>
            <person name="Woyke T."/>
            <person name="Kerfeld C.A."/>
        </authorList>
    </citation>
    <scope>NUCLEOTIDE SEQUENCE [LARGE SCALE GENOMIC DNA]</scope>
    <source>
        <strain evidence="3">ATCC 27169 / PCC 6605</strain>
    </source>
</reference>